<keyword evidence="3" id="KW-0238">DNA-binding</keyword>
<accession>A0A9J7AWX1</accession>
<feature type="domain" description="HTH cro/C1-type" evidence="5">
    <location>
        <begin position="10"/>
        <end position="64"/>
    </location>
</feature>
<dbReference type="SUPFAM" id="SSF47413">
    <property type="entry name" value="lambda repressor-like DNA-binding domains"/>
    <property type="match status" value="1"/>
</dbReference>
<dbReference type="Gene3D" id="1.10.260.40">
    <property type="entry name" value="lambda repressor-like DNA-binding domains"/>
    <property type="match status" value="1"/>
</dbReference>
<dbReference type="SMART" id="SM00530">
    <property type="entry name" value="HTH_XRE"/>
    <property type="match status" value="1"/>
</dbReference>
<evidence type="ECO:0000259" key="5">
    <source>
        <dbReference type="PROSITE" id="PS50943"/>
    </source>
</evidence>
<evidence type="ECO:0000313" key="6">
    <source>
        <dbReference type="EMBL" id="UUX51622.1"/>
    </source>
</evidence>
<dbReference type="EMBL" id="CP102480">
    <property type="protein sequence ID" value="UUX51622.1"/>
    <property type="molecule type" value="Genomic_DNA"/>
</dbReference>
<protein>
    <submittedName>
        <fullName evidence="6">Short-chain fatty acyl-CoA regulator family protein</fullName>
    </submittedName>
</protein>
<organism evidence="6 7">
    <name type="scientific">Nisaea acidiphila</name>
    <dbReference type="NCBI Taxonomy" id="1862145"/>
    <lineage>
        <taxon>Bacteria</taxon>
        <taxon>Pseudomonadati</taxon>
        <taxon>Pseudomonadota</taxon>
        <taxon>Alphaproteobacteria</taxon>
        <taxon>Rhodospirillales</taxon>
        <taxon>Thalassobaculaceae</taxon>
        <taxon>Nisaea</taxon>
    </lineage>
</organism>
<dbReference type="InterPro" id="IPR010359">
    <property type="entry name" value="IrrE_HExxH"/>
</dbReference>
<dbReference type="GO" id="GO:0003677">
    <property type="term" value="F:DNA binding"/>
    <property type="evidence" value="ECO:0007669"/>
    <property type="project" value="UniProtKB-KW"/>
</dbReference>
<dbReference type="PROSITE" id="PS50943">
    <property type="entry name" value="HTH_CROC1"/>
    <property type="match status" value="1"/>
</dbReference>
<evidence type="ECO:0000256" key="1">
    <source>
        <dbReference type="ARBA" id="ARBA00007227"/>
    </source>
</evidence>
<gene>
    <name evidence="6" type="ORF">NUH88_07960</name>
</gene>
<proteinExistence type="inferred from homology"/>
<dbReference type="CDD" id="cd00093">
    <property type="entry name" value="HTH_XRE"/>
    <property type="match status" value="1"/>
</dbReference>
<dbReference type="InterPro" id="IPR001387">
    <property type="entry name" value="Cro/C1-type_HTH"/>
</dbReference>
<dbReference type="Pfam" id="PF06114">
    <property type="entry name" value="Peptidase_M78"/>
    <property type="match status" value="1"/>
</dbReference>
<name>A0A9J7AWX1_9PROT</name>
<dbReference type="InterPro" id="IPR026281">
    <property type="entry name" value="HTH_RamB"/>
</dbReference>
<evidence type="ECO:0000256" key="2">
    <source>
        <dbReference type="ARBA" id="ARBA00023015"/>
    </source>
</evidence>
<dbReference type="PANTHER" id="PTHR46797:SF23">
    <property type="entry name" value="HTH-TYPE TRANSCRIPTIONAL REGULATOR SUTR"/>
    <property type="match status" value="1"/>
</dbReference>
<evidence type="ECO:0000313" key="7">
    <source>
        <dbReference type="Proteomes" id="UP001060336"/>
    </source>
</evidence>
<keyword evidence="7" id="KW-1185">Reference proteome</keyword>
<keyword evidence="4" id="KW-0804">Transcription</keyword>
<dbReference type="PIRSF" id="PIRSF019251">
    <property type="entry name" value="Rv0465c"/>
    <property type="match status" value="1"/>
</dbReference>
<dbReference type="AlphaFoldDB" id="A0A9J7AWX1"/>
<sequence length="503" mass="55603">MARTPIGMRLRERRKSLGRTQAELANLVGISPSYLNLIEHNKRQVGGALLRRLAETLEVGIDYLDGAAERRLIQDLDEIAADPLHADLGIDPESAADLVARHRPWASLMVKQHRETLDQMETVRALSDRLSQDPFLSDAVHGMLSNIAAIRSTSEILASVADIPEDQQLRFHRNLAEESARLSDIAQAMAGYFDRAPSRLGSVTPAEEVDDFLLEHQNYFAAIEEAVEGFSESLGCDPVAPEFESVAHRVLAERSPELVAALETATAELPAASRRFAFARALAVSALREEIEDIAASAELLTSDAALVRARRALQSYAAAALLMPYDRFRDAAIACRYDIDTLQYRFGVSLEQTCHRLASLRRPGAEGVPFAFMRSDPAGYITKRLPLRDLPLPRYGGACPLWAIYRAFQTPDRVSRHLVEFPDRSRFVFIARTVAKHATGFDRPRHLVSIMLGCDALYAPDIVYGDGLDLSAKSAAEPVGSACRVCPREDCRHRQEHPITGS</sequence>
<dbReference type="GO" id="GO:0003700">
    <property type="term" value="F:DNA-binding transcription factor activity"/>
    <property type="evidence" value="ECO:0007669"/>
    <property type="project" value="TreeGrafter"/>
</dbReference>
<dbReference type="InterPro" id="IPR050807">
    <property type="entry name" value="TransReg_Diox_bact_type"/>
</dbReference>
<keyword evidence="2" id="KW-0805">Transcription regulation</keyword>
<dbReference type="PANTHER" id="PTHR46797">
    <property type="entry name" value="HTH-TYPE TRANSCRIPTIONAL REGULATOR"/>
    <property type="match status" value="1"/>
</dbReference>
<dbReference type="Pfam" id="PF01381">
    <property type="entry name" value="HTH_3"/>
    <property type="match status" value="1"/>
</dbReference>
<dbReference type="Pfam" id="PF09856">
    <property type="entry name" value="ScfRs"/>
    <property type="match status" value="1"/>
</dbReference>
<comment type="similarity">
    <text evidence="1">Belongs to the short-chain fatty acyl-CoA assimilation regulator (ScfR) family.</text>
</comment>
<dbReference type="RefSeq" id="WP_257771232.1">
    <property type="nucleotide sequence ID" value="NZ_CP102480.1"/>
</dbReference>
<evidence type="ECO:0000256" key="3">
    <source>
        <dbReference type="ARBA" id="ARBA00023125"/>
    </source>
</evidence>
<reference evidence="6" key="1">
    <citation type="submission" date="2022-08" db="EMBL/GenBank/DDBJ databases">
        <title>Nisaea acidiphila sp. nov., isolated from a marine algal debris and emended description of the genus Nisaea Urios et al. 2008.</title>
        <authorList>
            <person name="Kwon K."/>
        </authorList>
    </citation>
    <scope>NUCLEOTIDE SEQUENCE</scope>
    <source>
        <strain evidence="6">MEBiC11861</strain>
    </source>
</reference>
<dbReference type="Proteomes" id="UP001060336">
    <property type="component" value="Chromosome"/>
</dbReference>
<dbReference type="KEGG" id="naci:NUH88_07960"/>
<dbReference type="InterPro" id="IPR010982">
    <property type="entry name" value="Lambda_DNA-bd_dom_sf"/>
</dbReference>
<evidence type="ECO:0000256" key="4">
    <source>
        <dbReference type="ARBA" id="ARBA00023163"/>
    </source>
</evidence>
<dbReference type="InterPro" id="IPR018653">
    <property type="entry name" value="ScfR_C"/>
</dbReference>
<dbReference type="GO" id="GO:0005829">
    <property type="term" value="C:cytosol"/>
    <property type="evidence" value="ECO:0007669"/>
    <property type="project" value="TreeGrafter"/>
</dbReference>